<dbReference type="Gene3D" id="3.30.420.10">
    <property type="entry name" value="Ribonuclease H-like superfamily/Ribonuclease H"/>
    <property type="match status" value="1"/>
</dbReference>
<evidence type="ECO:0000256" key="9">
    <source>
        <dbReference type="ARBA" id="ARBA00022722"/>
    </source>
</evidence>
<dbReference type="GO" id="GO:0043137">
    <property type="term" value="P:DNA replication, removal of RNA primer"/>
    <property type="evidence" value="ECO:0007669"/>
    <property type="project" value="TreeGrafter"/>
</dbReference>
<evidence type="ECO:0000256" key="6">
    <source>
        <dbReference type="ARBA" id="ARBA00012180"/>
    </source>
</evidence>
<keyword evidence="8 14" id="KW-0963">Cytoplasm</keyword>
<feature type="binding site" evidence="14 15">
    <location>
        <position position="114"/>
    </location>
    <ligand>
        <name>a divalent metal cation</name>
        <dbReference type="ChEBI" id="CHEBI:60240"/>
    </ligand>
</feature>
<dbReference type="NCBIfam" id="NF000594">
    <property type="entry name" value="PRK00015.1-1"/>
    <property type="match status" value="1"/>
</dbReference>
<dbReference type="GO" id="GO:0030145">
    <property type="term" value="F:manganese ion binding"/>
    <property type="evidence" value="ECO:0007669"/>
    <property type="project" value="UniProtKB-UniRule"/>
</dbReference>
<dbReference type="SUPFAM" id="SSF53098">
    <property type="entry name" value="Ribonuclease H-like"/>
    <property type="match status" value="1"/>
</dbReference>
<dbReference type="GO" id="GO:0004523">
    <property type="term" value="F:RNA-DNA hybrid ribonuclease activity"/>
    <property type="evidence" value="ECO:0007669"/>
    <property type="project" value="UniProtKB-UniRule"/>
</dbReference>
<dbReference type="GO" id="GO:0003723">
    <property type="term" value="F:RNA binding"/>
    <property type="evidence" value="ECO:0007669"/>
    <property type="project" value="UniProtKB-UniRule"/>
</dbReference>
<feature type="domain" description="RNase H type-2" evidence="17">
    <location>
        <begin position="17"/>
        <end position="206"/>
    </location>
</feature>
<keyword evidence="12 14" id="KW-0378">Hydrolase</keyword>
<comment type="cofactor">
    <cofactor evidence="2">
        <name>Mg(2+)</name>
        <dbReference type="ChEBI" id="CHEBI:18420"/>
    </cofactor>
</comment>
<feature type="binding site" evidence="14 15">
    <location>
        <position position="24"/>
    </location>
    <ligand>
        <name>a divalent metal cation</name>
        <dbReference type="ChEBI" id="CHEBI:60240"/>
    </ligand>
</feature>
<dbReference type="InterPro" id="IPR012337">
    <property type="entry name" value="RNaseH-like_sf"/>
</dbReference>
<evidence type="ECO:0000256" key="7">
    <source>
        <dbReference type="ARBA" id="ARBA00019179"/>
    </source>
</evidence>
<proteinExistence type="inferred from homology"/>
<dbReference type="OrthoDB" id="9803420at2"/>
<evidence type="ECO:0000259" key="17">
    <source>
        <dbReference type="PROSITE" id="PS51975"/>
    </source>
</evidence>
<dbReference type="CDD" id="cd07182">
    <property type="entry name" value="RNase_HII_bacteria_HII_like"/>
    <property type="match status" value="1"/>
</dbReference>
<dbReference type="GO" id="GO:0006298">
    <property type="term" value="P:mismatch repair"/>
    <property type="evidence" value="ECO:0007669"/>
    <property type="project" value="TreeGrafter"/>
</dbReference>
<evidence type="ECO:0000256" key="3">
    <source>
        <dbReference type="ARBA" id="ARBA00004065"/>
    </source>
</evidence>
<reference evidence="20" key="2">
    <citation type="submission" date="2023-07" db="EMBL/GenBank/DDBJ databases">
        <title>Yangia mangrovi SAOS 153D genome.</title>
        <authorList>
            <person name="Verma A."/>
            <person name="Pal Y."/>
            <person name="Sundharam S."/>
            <person name="Bisht B."/>
            <person name="Srinivasan K."/>
        </authorList>
    </citation>
    <scope>NUCLEOTIDE SEQUENCE [LARGE SCALE GENOMIC DNA]</scope>
    <source>
        <strain evidence="20">SAOS 153D</strain>
    </source>
</reference>
<feature type="binding site" evidence="14 15">
    <location>
        <position position="23"/>
    </location>
    <ligand>
        <name>a divalent metal cation</name>
        <dbReference type="ChEBI" id="CHEBI:60240"/>
    </ligand>
</feature>
<comment type="catalytic activity">
    <reaction evidence="1 14 15 16">
        <text>Endonucleolytic cleavage to 5'-phosphomonoester.</text>
        <dbReference type="EC" id="3.1.26.4"/>
    </reaction>
</comment>
<evidence type="ECO:0000313" key="18">
    <source>
        <dbReference type="EMBL" id="MCT4373357.1"/>
    </source>
</evidence>
<sequence>MTGPDTSFESPFWAQGALVAGVDEVGRGPLAGPVVAAAVILDPASIPVGLNDSKKLTLKRREALEPIIRAQAQVGLGVASVEEIDEINILQATYLAMRRAVAALPVVPAHLLIDGNRLPTDLPCPATAVVKGDGKSVSISAASIVAKIWRDDLMRDLAQQYPHYGWETNAGYGSKRHMDGLRDFGVTPHHRRSFAPIHNILYQDANVRSCFKKTN</sequence>
<dbReference type="PANTHER" id="PTHR10954:SF18">
    <property type="entry name" value="RIBONUCLEASE HII"/>
    <property type="match status" value="1"/>
</dbReference>
<evidence type="ECO:0000313" key="20">
    <source>
        <dbReference type="Proteomes" id="UP000217448"/>
    </source>
</evidence>
<reference evidence="18" key="3">
    <citation type="submission" date="2024-05" db="EMBL/GenBank/DDBJ databases">
        <title>Yangia mangrovi SAOS 153D genome.</title>
        <authorList>
            <person name="Verma A."/>
            <person name="Pal Y."/>
            <person name="Sundharam S."/>
            <person name="Bisht B."/>
            <person name="Srinivasan K."/>
        </authorList>
    </citation>
    <scope>NUCLEOTIDE SEQUENCE</scope>
    <source>
        <strain evidence="18">SAOS 153D</strain>
    </source>
</reference>
<organism evidence="19">
    <name type="scientific">Alloyangia mangrovi</name>
    <dbReference type="NCBI Taxonomy" id="1779329"/>
    <lineage>
        <taxon>Bacteria</taxon>
        <taxon>Pseudomonadati</taxon>
        <taxon>Pseudomonadota</taxon>
        <taxon>Alphaproteobacteria</taxon>
        <taxon>Rhodobacterales</taxon>
        <taxon>Roseobacteraceae</taxon>
        <taxon>Alloyangia</taxon>
    </lineage>
</organism>
<keyword evidence="10 14" id="KW-0479">Metal-binding</keyword>
<evidence type="ECO:0000256" key="12">
    <source>
        <dbReference type="ARBA" id="ARBA00022801"/>
    </source>
</evidence>
<dbReference type="HAMAP" id="MF_00052_B">
    <property type="entry name" value="RNase_HII_B"/>
    <property type="match status" value="1"/>
</dbReference>
<keyword evidence="11 14" id="KW-0255">Endonuclease</keyword>
<evidence type="ECO:0000256" key="8">
    <source>
        <dbReference type="ARBA" id="ARBA00022490"/>
    </source>
</evidence>
<keyword evidence="9 14" id="KW-0540">Nuclease</keyword>
<evidence type="ECO:0000256" key="14">
    <source>
        <dbReference type="HAMAP-Rule" id="MF_00052"/>
    </source>
</evidence>
<comment type="subcellular location">
    <subcellularLocation>
        <location evidence="4 14">Cytoplasm</location>
    </subcellularLocation>
</comment>
<comment type="cofactor">
    <cofactor evidence="14 15">
        <name>Mn(2+)</name>
        <dbReference type="ChEBI" id="CHEBI:29035"/>
    </cofactor>
    <cofactor evidence="14 15">
        <name>Mg(2+)</name>
        <dbReference type="ChEBI" id="CHEBI:18420"/>
    </cofactor>
    <text evidence="14 15">Manganese or magnesium. Binds 1 divalent metal ion per monomer in the absence of substrate. May bind a second metal ion after substrate binding.</text>
</comment>
<keyword evidence="20" id="KW-1185">Reference proteome</keyword>
<name>A0A2A3JQR0_9RHOB</name>
<dbReference type="GO" id="GO:0005737">
    <property type="term" value="C:cytoplasm"/>
    <property type="evidence" value="ECO:0007669"/>
    <property type="project" value="UniProtKB-SubCell"/>
</dbReference>
<accession>A0A2A3JQR0</accession>
<dbReference type="InterPro" id="IPR036397">
    <property type="entry name" value="RNaseH_sf"/>
</dbReference>
<reference evidence="19" key="1">
    <citation type="submission" date="2017-09" db="EMBL/GenBank/DDBJ databases">
        <title>Yangia sp. SAOS 153D whole genome sequencing.</title>
        <authorList>
            <person name="Verma A."/>
            <person name="Krishnamurthi S."/>
        </authorList>
    </citation>
    <scope>NUCLEOTIDE SEQUENCE [LARGE SCALE GENOMIC DNA]</scope>
    <source>
        <strain evidence="19">SAOS 153D</strain>
    </source>
</reference>
<comment type="caution">
    <text evidence="19">The sequence shown here is derived from an EMBL/GenBank/DDBJ whole genome shotgun (WGS) entry which is preliminary data.</text>
</comment>
<evidence type="ECO:0000256" key="10">
    <source>
        <dbReference type="ARBA" id="ARBA00022723"/>
    </source>
</evidence>
<gene>
    <name evidence="14" type="primary">rnhB</name>
    <name evidence="18" type="ORF">CLG85_024920</name>
    <name evidence="19" type="ORF">CLG85_19625</name>
</gene>
<evidence type="ECO:0000313" key="19">
    <source>
        <dbReference type="EMBL" id="PBD17531.1"/>
    </source>
</evidence>
<dbReference type="Pfam" id="PF01351">
    <property type="entry name" value="RNase_HII"/>
    <property type="match status" value="1"/>
</dbReference>
<dbReference type="PROSITE" id="PS51975">
    <property type="entry name" value="RNASE_H_2"/>
    <property type="match status" value="1"/>
</dbReference>
<evidence type="ECO:0000256" key="11">
    <source>
        <dbReference type="ARBA" id="ARBA00022759"/>
    </source>
</evidence>
<dbReference type="InterPro" id="IPR022898">
    <property type="entry name" value="RNase_HII"/>
</dbReference>
<dbReference type="InterPro" id="IPR001352">
    <property type="entry name" value="RNase_HII/HIII"/>
</dbReference>
<dbReference type="RefSeq" id="WP_095883758.1">
    <property type="nucleotide sequence ID" value="NZ_NTHN02000083.1"/>
</dbReference>
<comment type="function">
    <text evidence="3 14 16">Endonuclease that specifically degrades the RNA of RNA-DNA hybrids.</text>
</comment>
<dbReference type="Proteomes" id="UP000217448">
    <property type="component" value="Unassembled WGS sequence"/>
</dbReference>
<protein>
    <recommendedName>
        <fullName evidence="7 14">Ribonuclease HII</fullName>
        <shortName evidence="14">RNase HII</shortName>
        <ecNumber evidence="6 14">3.1.26.4</ecNumber>
    </recommendedName>
</protein>
<evidence type="ECO:0000256" key="15">
    <source>
        <dbReference type="PROSITE-ProRule" id="PRU01319"/>
    </source>
</evidence>
<dbReference type="NCBIfam" id="NF000595">
    <property type="entry name" value="PRK00015.1-3"/>
    <property type="match status" value="1"/>
</dbReference>
<keyword evidence="13 14" id="KW-0464">Manganese</keyword>
<dbReference type="PANTHER" id="PTHR10954">
    <property type="entry name" value="RIBONUCLEASE H2 SUBUNIT A"/>
    <property type="match status" value="1"/>
</dbReference>
<evidence type="ECO:0000256" key="13">
    <source>
        <dbReference type="ARBA" id="ARBA00023211"/>
    </source>
</evidence>
<comment type="similarity">
    <text evidence="5 14 16">Belongs to the RNase HII family.</text>
</comment>
<dbReference type="AlphaFoldDB" id="A0A2A3JQR0"/>
<evidence type="ECO:0000256" key="1">
    <source>
        <dbReference type="ARBA" id="ARBA00000077"/>
    </source>
</evidence>
<dbReference type="EMBL" id="NTHN01000365">
    <property type="protein sequence ID" value="PBD17531.1"/>
    <property type="molecule type" value="Genomic_DNA"/>
</dbReference>
<dbReference type="EMBL" id="NTHN02000083">
    <property type="protein sequence ID" value="MCT4373357.1"/>
    <property type="molecule type" value="Genomic_DNA"/>
</dbReference>
<evidence type="ECO:0000256" key="16">
    <source>
        <dbReference type="RuleBase" id="RU003515"/>
    </source>
</evidence>
<dbReference type="FunFam" id="3.30.420.10:FF:000006">
    <property type="entry name" value="Ribonuclease HII"/>
    <property type="match status" value="1"/>
</dbReference>
<evidence type="ECO:0000256" key="5">
    <source>
        <dbReference type="ARBA" id="ARBA00007383"/>
    </source>
</evidence>
<dbReference type="EC" id="3.1.26.4" evidence="6 14"/>
<evidence type="ECO:0000256" key="4">
    <source>
        <dbReference type="ARBA" id="ARBA00004496"/>
    </source>
</evidence>
<dbReference type="GO" id="GO:0032299">
    <property type="term" value="C:ribonuclease H2 complex"/>
    <property type="evidence" value="ECO:0007669"/>
    <property type="project" value="TreeGrafter"/>
</dbReference>
<dbReference type="InterPro" id="IPR024567">
    <property type="entry name" value="RNase_HII/HIII_dom"/>
</dbReference>
<evidence type="ECO:0000256" key="2">
    <source>
        <dbReference type="ARBA" id="ARBA00001946"/>
    </source>
</evidence>